<sequence length="114" mass="13367">MIKLCRIIMAIIVLSSVFIVMMQVATLNYYIFNHYWGWRSFPSKVAATVVSVYILSLLLKCLPFIIVVFICSLVMAIKVWHWSLWIAIFVFIWPVIVIFFYCVLTKSLKYDTSD</sequence>
<keyword evidence="1" id="KW-0472">Membrane</keyword>
<evidence type="ECO:0000256" key="1">
    <source>
        <dbReference type="SAM" id="Phobius"/>
    </source>
</evidence>
<evidence type="ECO:0000313" key="3">
    <source>
        <dbReference type="Proteomes" id="UP000295598"/>
    </source>
</evidence>
<proteinExistence type="predicted"/>
<reference evidence="2 3" key="1">
    <citation type="journal article" date="2019" name="Int. J. Syst. Evol. Microbiol.">
        <title>Photorhabdus khanii subsp. guanajuatensis subsp. nov., isolated from Heterorhabditis atacamensis, and Photorhabdus luminescens subsp. mexicana subsp. nov., isolated from Heterorhabditis mexicana entomopathogenic nematodes.</title>
        <authorList>
            <person name="Machado R.A.R."/>
            <person name="Bruno P."/>
            <person name="Arce C.C.M."/>
            <person name="Liechti N."/>
            <person name="Kohler A."/>
            <person name="Bernal J."/>
            <person name="Bruggmann R."/>
            <person name="Turlings T.C.J."/>
        </authorList>
    </citation>
    <scope>NUCLEOTIDE SEQUENCE [LARGE SCALE GENOMIC DNA]</scope>
    <source>
        <strain evidence="2 3">MEX20-17</strain>
    </source>
</reference>
<gene>
    <name evidence="2" type="ORF">C5467_22880</name>
</gene>
<dbReference type="Proteomes" id="UP000295598">
    <property type="component" value="Unassembled WGS sequence"/>
</dbReference>
<accession>A0A4R4ITY7</accession>
<name>A0A4R4ITY7_9GAMM</name>
<dbReference type="EMBL" id="PUJY01000078">
    <property type="protein sequence ID" value="TDB44166.1"/>
    <property type="molecule type" value="Genomic_DNA"/>
</dbReference>
<evidence type="ECO:0000313" key="2">
    <source>
        <dbReference type="EMBL" id="TDB44166.1"/>
    </source>
</evidence>
<comment type="caution">
    <text evidence="2">The sequence shown here is derived from an EMBL/GenBank/DDBJ whole genome shotgun (WGS) entry which is preliminary data.</text>
</comment>
<keyword evidence="1" id="KW-1133">Transmembrane helix</keyword>
<organism evidence="2 3">
    <name type="scientific">Photorhabdus khanii subsp. guanajuatensis</name>
    <dbReference type="NCBI Taxonomy" id="2100166"/>
    <lineage>
        <taxon>Bacteria</taxon>
        <taxon>Pseudomonadati</taxon>
        <taxon>Pseudomonadota</taxon>
        <taxon>Gammaproteobacteria</taxon>
        <taxon>Enterobacterales</taxon>
        <taxon>Morganellaceae</taxon>
        <taxon>Photorhabdus</taxon>
    </lineage>
</organism>
<protein>
    <submittedName>
        <fullName evidence="2">Uncharacterized protein</fullName>
    </submittedName>
</protein>
<feature type="transmembrane region" description="Helical" evidence="1">
    <location>
        <begin position="84"/>
        <end position="104"/>
    </location>
</feature>
<keyword evidence="1" id="KW-0812">Transmembrane</keyword>
<dbReference type="AlphaFoldDB" id="A0A4R4ITY7"/>
<feature type="transmembrane region" description="Helical" evidence="1">
    <location>
        <begin position="7"/>
        <end position="32"/>
    </location>
</feature>
<feature type="transmembrane region" description="Helical" evidence="1">
    <location>
        <begin position="52"/>
        <end position="77"/>
    </location>
</feature>